<feature type="domain" description="Ras-GAP" evidence="3">
    <location>
        <begin position="691"/>
        <end position="881"/>
    </location>
</feature>
<comment type="caution">
    <text evidence="4">The sequence shown here is derived from an EMBL/GenBank/DDBJ whole genome shotgun (WGS) entry which is preliminary data.</text>
</comment>
<dbReference type="InterPro" id="IPR039360">
    <property type="entry name" value="Ras_GTPase"/>
</dbReference>
<evidence type="ECO:0000256" key="2">
    <source>
        <dbReference type="SAM" id="MobiDB-lite"/>
    </source>
</evidence>
<feature type="compositionally biased region" description="Polar residues" evidence="2">
    <location>
        <begin position="1180"/>
        <end position="1201"/>
    </location>
</feature>
<dbReference type="STRING" id="105984.A0A427YB59"/>
<dbReference type="PROSITE" id="PS00509">
    <property type="entry name" value="RAS_GTPASE_ACTIV_1"/>
    <property type="match status" value="1"/>
</dbReference>
<feature type="region of interest" description="Disordered" evidence="2">
    <location>
        <begin position="16"/>
        <end position="45"/>
    </location>
</feature>
<feature type="compositionally biased region" description="Polar residues" evidence="2">
    <location>
        <begin position="1017"/>
        <end position="1026"/>
    </location>
</feature>
<dbReference type="GO" id="GO:0005096">
    <property type="term" value="F:GTPase activator activity"/>
    <property type="evidence" value="ECO:0007669"/>
    <property type="project" value="UniProtKB-KW"/>
</dbReference>
<dbReference type="InterPro" id="IPR023152">
    <property type="entry name" value="RasGAP_CS"/>
</dbReference>
<feature type="compositionally biased region" description="Low complexity" evidence="2">
    <location>
        <begin position="384"/>
        <end position="395"/>
    </location>
</feature>
<feature type="compositionally biased region" description="Polar residues" evidence="2">
    <location>
        <begin position="1033"/>
        <end position="1042"/>
    </location>
</feature>
<sequence>MPRPLLPSCPLVPLPSHAFLPSPTRPRRREHSGQRPIQRPPKDQLGQSLAFLSLPSSLTTLISPSSRNTPSLTYGPSTRSSLLPLVDLREDISDRWHPGPLSARSNFTSRPVGQWDHPSRPLEQSPAPVFRLRICAAARFPHVLAASFAGLSAAADIGHGRKQPLSTPARDPPSANVLLVFGIARAGSETLTQHWRTPTSSPGAERNLPNRWLQGRVHIALHGSGGCDGGELTIYRQGVRRPLFVYPIAPLDDDNGWAISDIQHLHASVAARAHAVALRVVAPRSSPPPPPEEAQSPSTQAAPMRIAIPRELSESSATTATTDVSSNLATSPPMTFLNSPSSMFNSGGGKKRNPNESRFSFGSFLPNRSRSKTVSSPKQSPDLSGSEWTSSSSASHHGHGHQYTSPSLHGPQDDSDIETIAYLSFMSAHDRDEWFGILRALAKVPLEEGREARTHRRLKVSVLDLNEIHPAHNSSTTLHPAARRLDADDLEDMASGGSISSEGHYSRANSSKYTPRITRTDDDSHTKRGSVKSGWSWRETIRAELIIDGTLFARTGWVKAAAHGSTPFWGETFSFMELPPFNTCYIHLLKHRGENKLPVVFAVVDLSLVSSFRTPDDERYPIRAIGGGLIGELRLTVQYQEVDVINQTEYDQLQVSHSYEGSKFLYVMSGRGVMEGTIEYLVRIGLCEGVLMSRTIDTCTHEATSAGSTLFRSTTPISKTLEVIMRLMCGEFLQAAIGPTIRRVLREKVEPNLFFTYADALDPPVNYRAVNQMREIVSECWHNMYNSRHLFPDFVRHILKHLFSKVKEHHTDEGNDLLRYKAVSSFVFLRLIGPALMSPHLFNLTDSEGPGKLRSSPSGLLSGPTQRTLTLIAKVLHTLAFFSDKELLRHPDIVLFRNFIVDNTDAMMDFIISLASPVKPHSNTPLTLTPVDRFLAERKLRVPEFQAQAVPYMTEAGPIDLSADWAICLETWYEKRQHPGVKLHVAKTSTTDIQHLIARYDGHLDRIHGLAYPAESGSLSTNTCTESAAPLTPSASRPSLNYSVSTKSSEESHSVASQQPRRFGFPATREYKSTSPHDILVSPNESYSESVPEVPETDESTTESPDMNGNCPETPAESPDMSLISTPPSGTLKLPRPGVDRRHSTPTPTTTAGIVESVIDPDRMNIPLMNYTMNNASASALDSPYSQGGQQGQDLSPNYQRSIRRKRRPTLPNLLLNRQPTDPQAPPVPPLPWAEVRRE</sequence>
<dbReference type="SUPFAM" id="SSF48350">
    <property type="entry name" value="GTPase activation domain, GAP"/>
    <property type="match status" value="1"/>
</dbReference>
<feature type="compositionally biased region" description="Polar residues" evidence="2">
    <location>
        <begin position="356"/>
        <end position="383"/>
    </location>
</feature>
<dbReference type="OrthoDB" id="775356at2759"/>
<reference evidence="4 5" key="1">
    <citation type="submission" date="2018-11" db="EMBL/GenBank/DDBJ databases">
        <title>Genome sequence of Apiotrichum porosum DSM 27194.</title>
        <authorList>
            <person name="Aliyu H."/>
            <person name="Gorte O."/>
            <person name="Ochsenreither K."/>
        </authorList>
    </citation>
    <scope>NUCLEOTIDE SEQUENCE [LARGE SCALE GENOMIC DNA]</scope>
    <source>
        <strain evidence="4 5">DSM 27194</strain>
    </source>
</reference>
<dbReference type="Pfam" id="PF00616">
    <property type="entry name" value="RasGAP"/>
    <property type="match status" value="1"/>
</dbReference>
<dbReference type="InterPro" id="IPR001936">
    <property type="entry name" value="RasGAP_dom"/>
</dbReference>
<evidence type="ECO:0000313" key="5">
    <source>
        <dbReference type="Proteomes" id="UP000279236"/>
    </source>
</evidence>
<keyword evidence="5" id="KW-1185">Reference proteome</keyword>
<dbReference type="PANTHER" id="PTHR10194">
    <property type="entry name" value="RAS GTPASE-ACTIVATING PROTEINS"/>
    <property type="match status" value="1"/>
</dbReference>
<feature type="compositionally biased region" description="Low complexity" evidence="2">
    <location>
        <begin position="1210"/>
        <end position="1222"/>
    </location>
</feature>
<feature type="region of interest" description="Disordered" evidence="2">
    <location>
        <begin position="1180"/>
        <end position="1239"/>
    </location>
</feature>
<feature type="compositionally biased region" description="Polar residues" evidence="2">
    <location>
        <begin position="327"/>
        <end position="345"/>
    </location>
</feature>
<proteinExistence type="predicted"/>
<dbReference type="AlphaFoldDB" id="A0A427YB59"/>
<feature type="compositionally biased region" description="Pro residues" evidence="2">
    <location>
        <begin position="1223"/>
        <end position="1232"/>
    </location>
</feature>
<dbReference type="GeneID" id="39585464"/>
<feature type="compositionally biased region" description="Polar residues" evidence="2">
    <location>
        <begin position="497"/>
        <end position="513"/>
    </location>
</feature>
<dbReference type="EMBL" id="RSCE01000001">
    <property type="protein sequence ID" value="RSH88381.1"/>
    <property type="molecule type" value="Genomic_DNA"/>
</dbReference>
<feature type="region of interest" description="Disordered" evidence="2">
    <location>
        <begin position="1015"/>
        <end position="1152"/>
    </location>
</feature>
<dbReference type="Gene3D" id="1.10.506.10">
    <property type="entry name" value="GTPase Activation - p120gap, domain 1"/>
    <property type="match status" value="1"/>
</dbReference>
<feature type="region of interest" description="Disordered" evidence="2">
    <location>
        <begin position="492"/>
        <end position="529"/>
    </location>
</feature>
<keyword evidence="1" id="KW-0343">GTPase activation</keyword>
<protein>
    <recommendedName>
        <fullName evidence="3">Ras-GAP domain-containing protein</fullName>
    </recommendedName>
</protein>
<dbReference type="Proteomes" id="UP000279236">
    <property type="component" value="Unassembled WGS sequence"/>
</dbReference>
<evidence type="ECO:0000256" key="1">
    <source>
        <dbReference type="ARBA" id="ARBA00022468"/>
    </source>
</evidence>
<dbReference type="PROSITE" id="PS50018">
    <property type="entry name" value="RAS_GTPASE_ACTIV_2"/>
    <property type="match status" value="1"/>
</dbReference>
<dbReference type="SMART" id="SM00323">
    <property type="entry name" value="RasGAP"/>
    <property type="match status" value="1"/>
</dbReference>
<name>A0A427YB59_9TREE</name>
<feature type="compositionally biased region" description="Low complexity" evidence="2">
    <location>
        <begin position="1081"/>
        <end position="1094"/>
    </location>
</feature>
<accession>A0A427YB59</accession>
<evidence type="ECO:0000313" key="4">
    <source>
        <dbReference type="EMBL" id="RSH88381.1"/>
    </source>
</evidence>
<dbReference type="RefSeq" id="XP_028480589.1">
    <property type="nucleotide sequence ID" value="XM_028616732.1"/>
</dbReference>
<organism evidence="4 5">
    <name type="scientific">Apiotrichum porosum</name>
    <dbReference type="NCBI Taxonomy" id="105984"/>
    <lineage>
        <taxon>Eukaryota</taxon>
        <taxon>Fungi</taxon>
        <taxon>Dikarya</taxon>
        <taxon>Basidiomycota</taxon>
        <taxon>Agaricomycotina</taxon>
        <taxon>Tremellomycetes</taxon>
        <taxon>Trichosporonales</taxon>
        <taxon>Trichosporonaceae</taxon>
        <taxon>Apiotrichum</taxon>
    </lineage>
</organism>
<gene>
    <name evidence="4" type="ORF">EHS24_000921</name>
</gene>
<feature type="region of interest" description="Disordered" evidence="2">
    <location>
        <begin position="282"/>
        <end position="412"/>
    </location>
</feature>
<evidence type="ECO:0000259" key="3">
    <source>
        <dbReference type="PROSITE" id="PS50018"/>
    </source>
</evidence>
<feature type="compositionally biased region" description="Low complexity" evidence="2">
    <location>
        <begin position="314"/>
        <end position="326"/>
    </location>
</feature>
<dbReference type="PANTHER" id="PTHR10194:SF60">
    <property type="entry name" value="RAS GTPASE-ACTIVATING PROTEIN RASKOL"/>
    <property type="match status" value="1"/>
</dbReference>
<dbReference type="InterPro" id="IPR008936">
    <property type="entry name" value="Rho_GTPase_activation_prot"/>
</dbReference>